<dbReference type="EMBL" id="FQVH01000018">
    <property type="protein sequence ID" value="SHF31652.1"/>
    <property type="molecule type" value="Genomic_DNA"/>
</dbReference>
<dbReference type="Proteomes" id="UP000184088">
    <property type="component" value="Unassembled WGS sequence"/>
</dbReference>
<evidence type="ECO:0008006" key="3">
    <source>
        <dbReference type="Google" id="ProtNLM"/>
    </source>
</evidence>
<proteinExistence type="predicted"/>
<dbReference type="STRING" id="1121256.SAMN02746089_01678"/>
<dbReference type="OrthoDB" id="9811390at2"/>
<accession>A0A1M5AP21</accession>
<evidence type="ECO:0000313" key="1">
    <source>
        <dbReference type="EMBL" id="SHF31652.1"/>
    </source>
</evidence>
<dbReference type="NCBIfam" id="NF046065">
    <property type="entry name" value="MtxRegRemB"/>
    <property type="match status" value="1"/>
</dbReference>
<name>A0A1M5AP21_9THEO</name>
<evidence type="ECO:0000313" key="2">
    <source>
        <dbReference type="Proteomes" id="UP000184088"/>
    </source>
</evidence>
<sequence length="89" mass="10097">MFLHLVETKDIALKDVIAILDIDSFNNAECNIELLRHALINGRVEKLSDEESKSVIIANVDGKQVVYFSPFSSITLYKRAYIVDELNIL</sequence>
<dbReference type="RefSeq" id="WP_073343927.1">
    <property type="nucleotide sequence ID" value="NZ_FQVH01000018.1"/>
</dbReference>
<protein>
    <recommendedName>
        <fullName evidence="3">DUF370 domain-containing protein</fullName>
    </recommendedName>
</protein>
<keyword evidence="2" id="KW-1185">Reference proteome</keyword>
<gene>
    <name evidence="1" type="ORF">SAMN02746089_01678</name>
</gene>
<dbReference type="AlphaFoldDB" id="A0A1M5AP21"/>
<reference evidence="1 2" key="1">
    <citation type="submission" date="2016-11" db="EMBL/GenBank/DDBJ databases">
        <authorList>
            <person name="Jaros S."/>
            <person name="Januszkiewicz K."/>
            <person name="Wedrychowicz H."/>
        </authorList>
    </citation>
    <scope>NUCLEOTIDE SEQUENCE [LARGE SCALE GENOMIC DNA]</scope>
    <source>
        <strain evidence="1 2">DSM 17918</strain>
    </source>
</reference>
<organism evidence="1 2">
    <name type="scientific">Caldanaerobius fijiensis DSM 17918</name>
    <dbReference type="NCBI Taxonomy" id="1121256"/>
    <lineage>
        <taxon>Bacteria</taxon>
        <taxon>Bacillati</taxon>
        <taxon>Bacillota</taxon>
        <taxon>Clostridia</taxon>
        <taxon>Thermoanaerobacterales</taxon>
        <taxon>Thermoanaerobacteraceae</taxon>
        <taxon>Caldanaerobius</taxon>
    </lineage>
</organism>